<evidence type="ECO:0000259" key="10">
    <source>
        <dbReference type="PROSITE" id="PS50188"/>
    </source>
</evidence>
<dbReference type="GO" id="GO:0005737">
    <property type="term" value="C:cytoplasm"/>
    <property type="evidence" value="ECO:0007669"/>
    <property type="project" value="UniProtKB-ARBA"/>
</dbReference>
<feature type="domain" description="B30.2/SPRY" evidence="10">
    <location>
        <begin position="424"/>
        <end position="617"/>
    </location>
</feature>
<dbReference type="SUPFAM" id="SSF49899">
    <property type="entry name" value="Concanavalin A-like lectins/glucanases"/>
    <property type="match status" value="1"/>
</dbReference>
<dbReference type="GeneTree" id="ENSGT00940000162978"/>
<dbReference type="InterPro" id="IPR003879">
    <property type="entry name" value="Butyrophylin_SPRY"/>
</dbReference>
<dbReference type="InterPro" id="IPR058030">
    <property type="entry name" value="TRIM8/14/16/25/29/45/65_CC"/>
</dbReference>
<dbReference type="PANTHER" id="PTHR25465">
    <property type="entry name" value="B-BOX DOMAIN CONTAINING"/>
    <property type="match status" value="1"/>
</dbReference>
<accession>W5MHZ8</accession>
<feature type="domain" description="RING-type" evidence="9">
    <location>
        <begin position="13"/>
        <end position="56"/>
    </location>
</feature>
<evidence type="ECO:0000256" key="5">
    <source>
        <dbReference type="ARBA" id="ARBA00022859"/>
    </source>
</evidence>
<dbReference type="InterPro" id="IPR006574">
    <property type="entry name" value="PRY"/>
</dbReference>
<dbReference type="PRINTS" id="PR01407">
    <property type="entry name" value="BUTYPHLNCDUF"/>
</dbReference>
<dbReference type="Gene3D" id="3.30.40.10">
    <property type="entry name" value="Zinc/RING finger domain, C3HC4 (zinc finger)"/>
    <property type="match status" value="1"/>
</dbReference>
<evidence type="ECO:0000256" key="7">
    <source>
        <dbReference type="SAM" id="Coils"/>
    </source>
</evidence>
<dbReference type="PROSITE" id="PS00518">
    <property type="entry name" value="ZF_RING_1"/>
    <property type="match status" value="1"/>
</dbReference>
<name>W5MHZ8_LEPOC</name>
<evidence type="ECO:0000256" key="6">
    <source>
        <dbReference type="PROSITE-ProRule" id="PRU00175"/>
    </source>
</evidence>
<dbReference type="Bgee" id="ENSLOCG00000006626">
    <property type="expression patterns" value="Expressed in ovary and 8 other cell types or tissues"/>
</dbReference>
<dbReference type="InParanoid" id="W5MHZ8"/>
<dbReference type="Proteomes" id="UP000018468">
    <property type="component" value="Linkage group LG26"/>
</dbReference>
<dbReference type="PROSITE" id="PS50089">
    <property type="entry name" value="ZF_RING_2"/>
    <property type="match status" value="1"/>
</dbReference>
<dbReference type="Gene3D" id="2.60.120.920">
    <property type="match status" value="1"/>
</dbReference>
<keyword evidence="5" id="KW-0391">Immunity</keyword>
<feature type="coiled-coil region" evidence="7">
    <location>
        <begin position="215"/>
        <end position="242"/>
    </location>
</feature>
<keyword evidence="3 6" id="KW-0863">Zinc-finger</keyword>
<dbReference type="HOGENOM" id="CLU_013137_0_2_1"/>
<evidence type="ECO:0000313" key="11">
    <source>
        <dbReference type="Ensembl" id="ENSLOCP00000008007.1"/>
    </source>
</evidence>
<dbReference type="InterPro" id="IPR051051">
    <property type="entry name" value="E3_ubiq-ligase_TRIM/RNF"/>
</dbReference>
<evidence type="ECO:0000313" key="12">
    <source>
        <dbReference type="Proteomes" id="UP000018468"/>
    </source>
</evidence>
<keyword evidence="4" id="KW-0862">Zinc</keyword>
<dbReference type="GO" id="GO:0008270">
    <property type="term" value="F:zinc ion binding"/>
    <property type="evidence" value="ECO:0007669"/>
    <property type="project" value="UniProtKB-KW"/>
</dbReference>
<keyword evidence="7" id="KW-0175">Coiled coil</keyword>
<dbReference type="Ensembl" id="ENSLOCT00000008017.1">
    <property type="protein sequence ID" value="ENSLOCP00000008007.1"/>
    <property type="gene ID" value="ENSLOCG00000006626.1"/>
</dbReference>
<dbReference type="Pfam" id="PF00622">
    <property type="entry name" value="SPRY"/>
    <property type="match status" value="1"/>
</dbReference>
<protein>
    <submittedName>
        <fullName evidence="11">Uncharacterized protein</fullName>
    </submittedName>
</protein>
<proteinExistence type="predicted"/>
<dbReference type="InterPro" id="IPR013083">
    <property type="entry name" value="Znf_RING/FYVE/PHD"/>
</dbReference>
<dbReference type="AlphaFoldDB" id="W5MHZ8"/>
<evidence type="ECO:0000259" key="9">
    <source>
        <dbReference type="PROSITE" id="PS50089"/>
    </source>
</evidence>
<dbReference type="Pfam" id="PF15227">
    <property type="entry name" value="zf-C3HC4_4"/>
    <property type="match status" value="1"/>
</dbReference>
<dbReference type="InterPro" id="IPR001870">
    <property type="entry name" value="B30.2/SPRY"/>
</dbReference>
<dbReference type="SMART" id="SM00449">
    <property type="entry name" value="SPRY"/>
    <property type="match status" value="1"/>
</dbReference>
<sequence length="617" mass="68042">MASGGWGEEQFSCSVCLELLRDPVTIPCGHSYCRGCIERHWDGGAAAGVYSCPQCRRTFSPRPVVGRNTLLVELVEKLKEWGPPPPPPLPPPPAGPGTVLCDVCPRDKQSPDRRRRGQRALSAATGRAEKQVRGAGAGLVRDALFLWSPSLDECRASLGLFDGRVCWMVQRPCSLFAMGSPRGPDMALSSTCTVCSGRTLPFQRGSAQEQLRAAQAETRAAIRRGEDELRELRRAARTHKSSSCAAREQSREVFEELIGFFQSARLKVDELLVGHEEDAGGLTEALIQRLEQRVSELQRREAEMEQLSHTEDHSCFLQNFHTLCASLQPADVPGVVPGPDLSFTAVRRAVSGLRERVVEVCNEELAKISETVKRTTVYTLSPGDTDGASRDSRFPESENLELHIPELLKQNRTKCNGLQRCVETPAQEEEPRTREELLKYACPLSLDPDTAFRHLGLTEGDRRGTLRREAQPRPEHPDRFDYWRQVLCRQGLAGGRHYWEVEWSGPKVSIGACYRGMGRKGAGPQSRLGHNAKSWSLYCSGSGCSLWHDGKETAGGRARCPRVGVFLDHGAGVLAFYGVAEGVTLLHRVRAAFAEPLYPGFRLCSTVGSSMSLCPLD</sequence>
<keyword evidence="2" id="KW-0479">Metal-binding</keyword>
<dbReference type="EMBL" id="AHAT01018376">
    <property type="status" value="NOT_ANNOTATED_CDS"/>
    <property type="molecule type" value="Genomic_DNA"/>
</dbReference>
<reference evidence="11" key="3">
    <citation type="submission" date="2025-09" db="UniProtKB">
        <authorList>
            <consortium name="Ensembl"/>
        </authorList>
    </citation>
    <scope>IDENTIFICATION</scope>
</reference>
<evidence type="ECO:0000256" key="1">
    <source>
        <dbReference type="ARBA" id="ARBA00022588"/>
    </source>
</evidence>
<evidence type="ECO:0000256" key="8">
    <source>
        <dbReference type="SAM" id="MobiDB-lite"/>
    </source>
</evidence>
<dbReference type="Pfam" id="PF13765">
    <property type="entry name" value="PRY"/>
    <property type="match status" value="1"/>
</dbReference>
<dbReference type="GO" id="GO:0045087">
    <property type="term" value="P:innate immune response"/>
    <property type="evidence" value="ECO:0007669"/>
    <property type="project" value="UniProtKB-KW"/>
</dbReference>
<dbReference type="InterPro" id="IPR003877">
    <property type="entry name" value="SPRY_dom"/>
</dbReference>
<dbReference type="PANTHER" id="PTHR25465:SF14">
    <property type="entry name" value="E3 UBIQUITIN-PROTEIN LIGASE TRIM65"/>
    <property type="match status" value="1"/>
</dbReference>
<dbReference type="CDD" id="cd16040">
    <property type="entry name" value="SPRY_PRY_SNTX"/>
    <property type="match status" value="1"/>
</dbReference>
<evidence type="ECO:0000256" key="3">
    <source>
        <dbReference type="ARBA" id="ARBA00022771"/>
    </source>
</evidence>
<dbReference type="STRING" id="7918.ENSLOCP00000008007"/>
<dbReference type="Pfam" id="PF25600">
    <property type="entry name" value="TRIM_CC"/>
    <property type="match status" value="1"/>
</dbReference>
<dbReference type="InterPro" id="IPR043136">
    <property type="entry name" value="B30.2/SPRY_sf"/>
</dbReference>
<evidence type="ECO:0000256" key="4">
    <source>
        <dbReference type="ARBA" id="ARBA00022833"/>
    </source>
</evidence>
<dbReference type="SMART" id="SM00184">
    <property type="entry name" value="RING"/>
    <property type="match status" value="1"/>
</dbReference>
<dbReference type="SMART" id="SM00589">
    <property type="entry name" value="PRY"/>
    <property type="match status" value="1"/>
</dbReference>
<organism evidence="11 12">
    <name type="scientific">Lepisosteus oculatus</name>
    <name type="common">Spotted gar</name>
    <dbReference type="NCBI Taxonomy" id="7918"/>
    <lineage>
        <taxon>Eukaryota</taxon>
        <taxon>Metazoa</taxon>
        <taxon>Chordata</taxon>
        <taxon>Craniata</taxon>
        <taxon>Vertebrata</taxon>
        <taxon>Euteleostomi</taxon>
        <taxon>Actinopterygii</taxon>
        <taxon>Neopterygii</taxon>
        <taxon>Holostei</taxon>
        <taxon>Semionotiformes</taxon>
        <taxon>Lepisosteidae</taxon>
        <taxon>Lepisosteus</taxon>
    </lineage>
</organism>
<dbReference type="SUPFAM" id="SSF57850">
    <property type="entry name" value="RING/U-box"/>
    <property type="match status" value="1"/>
</dbReference>
<reference evidence="11" key="2">
    <citation type="submission" date="2025-08" db="UniProtKB">
        <authorList>
            <consortium name="Ensembl"/>
        </authorList>
    </citation>
    <scope>IDENTIFICATION</scope>
</reference>
<dbReference type="InterPro" id="IPR013320">
    <property type="entry name" value="ConA-like_dom_sf"/>
</dbReference>
<dbReference type="InterPro" id="IPR001841">
    <property type="entry name" value="Znf_RING"/>
</dbReference>
<dbReference type="eggNOG" id="KOG2177">
    <property type="taxonomic scope" value="Eukaryota"/>
</dbReference>
<dbReference type="PROSITE" id="PS50188">
    <property type="entry name" value="B302_SPRY"/>
    <property type="match status" value="1"/>
</dbReference>
<feature type="region of interest" description="Disordered" evidence="8">
    <location>
        <begin position="106"/>
        <end position="128"/>
    </location>
</feature>
<evidence type="ECO:0000256" key="2">
    <source>
        <dbReference type="ARBA" id="ARBA00022723"/>
    </source>
</evidence>
<dbReference type="InterPro" id="IPR017907">
    <property type="entry name" value="Znf_RING_CS"/>
</dbReference>
<reference evidence="12" key="1">
    <citation type="submission" date="2011-12" db="EMBL/GenBank/DDBJ databases">
        <title>The Draft Genome of Lepisosteus oculatus.</title>
        <authorList>
            <consortium name="The Broad Institute Genome Assembly &amp; Analysis Group"/>
            <consortium name="Computational R&amp;D Group"/>
            <consortium name="and Sequencing Platform"/>
            <person name="Di Palma F."/>
            <person name="Alfoldi J."/>
            <person name="Johnson J."/>
            <person name="Berlin A."/>
            <person name="Gnerre S."/>
            <person name="Jaffe D."/>
            <person name="MacCallum I."/>
            <person name="Young S."/>
            <person name="Walker B.J."/>
            <person name="Lander E.S."/>
            <person name="Lindblad-Toh K."/>
        </authorList>
    </citation>
    <scope>NUCLEOTIDE SEQUENCE [LARGE SCALE GENOMIC DNA]</scope>
</reference>
<keyword evidence="12" id="KW-1185">Reference proteome</keyword>
<keyword evidence="1" id="KW-0399">Innate immunity</keyword>